<dbReference type="Gene3D" id="1.10.3680.10">
    <property type="entry name" value="TerB-like"/>
    <property type="match status" value="1"/>
</dbReference>
<dbReference type="SUPFAM" id="SSF158682">
    <property type="entry name" value="TerB-like"/>
    <property type="match status" value="1"/>
</dbReference>
<dbReference type="InterPro" id="IPR007791">
    <property type="entry name" value="DjlA_N"/>
</dbReference>
<dbReference type="Pfam" id="PF05099">
    <property type="entry name" value="TerB"/>
    <property type="match status" value="1"/>
</dbReference>
<accession>A0A916NEL4</accession>
<gene>
    <name evidence="2" type="ORF">CRYO30217_00110</name>
</gene>
<dbReference type="AlphaFoldDB" id="A0A916NEL4"/>
<keyword evidence="3" id="KW-1185">Reference proteome</keyword>
<dbReference type="Proteomes" id="UP000683507">
    <property type="component" value="Chromosome"/>
</dbReference>
<dbReference type="EMBL" id="OU015584">
    <property type="protein sequence ID" value="CAG5076449.1"/>
    <property type="molecule type" value="Genomic_DNA"/>
</dbReference>
<organism evidence="2 3">
    <name type="scientific">Parvicella tangerina</name>
    <dbReference type="NCBI Taxonomy" id="2829795"/>
    <lineage>
        <taxon>Bacteria</taxon>
        <taxon>Pseudomonadati</taxon>
        <taxon>Bacteroidota</taxon>
        <taxon>Flavobacteriia</taxon>
        <taxon>Flavobacteriales</taxon>
        <taxon>Parvicellaceae</taxon>
        <taxon>Parvicella</taxon>
    </lineage>
</organism>
<evidence type="ECO:0000313" key="2">
    <source>
        <dbReference type="EMBL" id="CAG5076449.1"/>
    </source>
</evidence>
<reference evidence="2" key="1">
    <citation type="submission" date="2021-04" db="EMBL/GenBank/DDBJ databases">
        <authorList>
            <person name="Rodrigo-Torres L."/>
            <person name="Arahal R. D."/>
            <person name="Lucena T."/>
        </authorList>
    </citation>
    <scope>NUCLEOTIDE SEQUENCE</scope>
    <source>
        <strain evidence="2">AS29M-1</strain>
    </source>
</reference>
<feature type="domain" description="Co-chaperone DjlA N-terminal" evidence="1">
    <location>
        <begin position="14"/>
        <end position="108"/>
    </location>
</feature>
<dbReference type="KEGG" id="ptan:CRYO30217_00110"/>
<sequence length="124" mass="14652">MTDKERLYEHMGELIYAIAMADGKIQKEEQDAIDEILKNHKWASNIKWSFDYEKEHHHTVREVYHKVMSYCIAHGPSEEYVEFVDVMIRVADASNGIDEDEYALINEFSYKLSEHFQGDLDKLH</sequence>
<dbReference type="InterPro" id="IPR029024">
    <property type="entry name" value="TerB-like"/>
</dbReference>
<dbReference type="CDD" id="cd07177">
    <property type="entry name" value="terB_like"/>
    <property type="match status" value="1"/>
</dbReference>
<protein>
    <recommendedName>
        <fullName evidence="1">Co-chaperone DjlA N-terminal domain-containing protein</fullName>
    </recommendedName>
</protein>
<dbReference type="RefSeq" id="WP_258540355.1">
    <property type="nucleotide sequence ID" value="NZ_OU015584.1"/>
</dbReference>
<evidence type="ECO:0000313" key="3">
    <source>
        <dbReference type="Proteomes" id="UP000683507"/>
    </source>
</evidence>
<name>A0A916NEL4_9FLAO</name>
<evidence type="ECO:0000259" key="1">
    <source>
        <dbReference type="Pfam" id="PF05099"/>
    </source>
</evidence>
<proteinExistence type="predicted"/>